<evidence type="ECO:0000313" key="1">
    <source>
        <dbReference type="EMBL" id="ROR01806.1"/>
    </source>
</evidence>
<accession>A0A3N1VG37</accession>
<organism evidence="1 2">
    <name type="scientific">Desulfosoma caldarium</name>
    <dbReference type="NCBI Taxonomy" id="610254"/>
    <lineage>
        <taxon>Bacteria</taxon>
        <taxon>Pseudomonadati</taxon>
        <taxon>Thermodesulfobacteriota</taxon>
        <taxon>Syntrophobacteria</taxon>
        <taxon>Syntrophobacterales</taxon>
        <taxon>Syntrophobacteraceae</taxon>
        <taxon>Desulfosoma</taxon>
    </lineage>
</organism>
<evidence type="ECO:0000313" key="2">
    <source>
        <dbReference type="Proteomes" id="UP000276223"/>
    </source>
</evidence>
<dbReference type="Proteomes" id="UP000276223">
    <property type="component" value="Unassembled WGS sequence"/>
</dbReference>
<dbReference type="OrthoDB" id="5515118at2"/>
<keyword evidence="2" id="KW-1185">Reference proteome</keyword>
<reference evidence="1 2" key="1">
    <citation type="submission" date="2018-11" db="EMBL/GenBank/DDBJ databases">
        <title>Genomic Encyclopedia of Type Strains, Phase IV (KMG-IV): sequencing the most valuable type-strain genomes for metagenomic binning, comparative biology and taxonomic classification.</title>
        <authorList>
            <person name="Goeker M."/>
        </authorList>
    </citation>
    <scope>NUCLEOTIDE SEQUENCE [LARGE SCALE GENOMIC DNA]</scope>
    <source>
        <strain evidence="1 2">DSM 22027</strain>
    </source>
</reference>
<proteinExistence type="predicted"/>
<dbReference type="RefSeq" id="WP_123289499.1">
    <property type="nucleotide sequence ID" value="NZ_RJVA01000010.1"/>
</dbReference>
<comment type="caution">
    <text evidence="1">The sequence shown here is derived from an EMBL/GenBank/DDBJ whole genome shotgun (WGS) entry which is preliminary data.</text>
</comment>
<protein>
    <recommendedName>
        <fullName evidence="3">Tetratricopeptide repeat protein</fullName>
    </recommendedName>
</protein>
<gene>
    <name evidence="1" type="ORF">EDC27_0995</name>
</gene>
<dbReference type="SUPFAM" id="SSF48452">
    <property type="entry name" value="TPR-like"/>
    <property type="match status" value="1"/>
</dbReference>
<dbReference type="EMBL" id="RJVA01000010">
    <property type="protein sequence ID" value="ROR01806.1"/>
    <property type="molecule type" value="Genomic_DNA"/>
</dbReference>
<evidence type="ECO:0008006" key="3">
    <source>
        <dbReference type="Google" id="ProtNLM"/>
    </source>
</evidence>
<name>A0A3N1VG37_9BACT</name>
<sequence>MNPPHEPPDLRADRDQVLVWIHRGDQACACRHFIKAIRYYQLALDLARHRGFRDLQGRLCRDLGYLYLHHHATDKARTLLQEGLQVCADDAVLSFGLLSNLVSVSMLENDYRQGLAQLNEALDVFEKAYPDISAAPFDVMASYAALYRLRRSLRRIVALLDEGIDPNRIRVIYRLAPPPWEPKG</sequence>
<dbReference type="AlphaFoldDB" id="A0A3N1VG37"/>
<dbReference type="InterPro" id="IPR011990">
    <property type="entry name" value="TPR-like_helical_dom_sf"/>
</dbReference>
<dbReference type="Gene3D" id="1.25.40.10">
    <property type="entry name" value="Tetratricopeptide repeat domain"/>
    <property type="match status" value="1"/>
</dbReference>